<evidence type="ECO:0000256" key="2">
    <source>
        <dbReference type="SAM" id="SignalP"/>
    </source>
</evidence>
<evidence type="ECO:0000313" key="3">
    <source>
        <dbReference type="EMBL" id="CAA9310245.1"/>
    </source>
</evidence>
<evidence type="ECO:0008006" key="4">
    <source>
        <dbReference type="Google" id="ProtNLM"/>
    </source>
</evidence>
<name>A0A6J4KNQ9_9SPHI</name>
<feature type="signal peptide" evidence="2">
    <location>
        <begin position="1"/>
        <end position="25"/>
    </location>
</feature>
<proteinExistence type="predicted"/>
<accession>A0A6J4KNQ9</accession>
<dbReference type="InterPro" id="IPR053713">
    <property type="entry name" value="Bact_OM_Channel_sf"/>
</dbReference>
<dbReference type="Pfam" id="PF10677">
    <property type="entry name" value="DUF2490"/>
    <property type="match status" value="1"/>
</dbReference>
<dbReference type="SUPFAM" id="SSF56935">
    <property type="entry name" value="Porins"/>
    <property type="match status" value="1"/>
</dbReference>
<organism evidence="3">
    <name type="scientific">uncultured Cytophagales bacterium</name>
    <dbReference type="NCBI Taxonomy" id="158755"/>
    <lineage>
        <taxon>Bacteria</taxon>
        <taxon>Pseudomonadati</taxon>
        <taxon>Bacteroidota</taxon>
        <taxon>Sphingobacteriia</taxon>
        <taxon>Sphingobacteriales</taxon>
        <taxon>environmental samples</taxon>
    </lineage>
</organism>
<feature type="chain" id="PRO_5027062155" description="DUF2490 domain-containing protein" evidence="2">
    <location>
        <begin position="26"/>
        <end position="239"/>
    </location>
</feature>
<protein>
    <recommendedName>
        <fullName evidence="4">DUF2490 domain-containing protein</fullName>
    </recommendedName>
</protein>
<dbReference type="InterPro" id="IPR019619">
    <property type="entry name" value="DUF2490"/>
</dbReference>
<gene>
    <name evidence="3" type="ORF">AVDCRST_MAG56-6164</name>
</gene>
<dbReference type="EMBL" id="CADCTQ010000508">
    <property type="protein sequence ID" value="CAA9310245.1"/>
    <property type="molecule type" value="Genomic_DNA"/>
</dbReference>
<sequence>MRRKLFAVVFALAALGTGLLTPCRAQEFWTGLTLRAKVTKMVGVQVEQQFRFAETIGAYKSAVTEASLRLRPWEHLGGALSYRFTDRAGSGRADDNDRQRWSADVFYTLGSGDTQWTLSHRFRYQQARTAGEADGEAKTYVRNRLLLAYNLTKRVQPYVSGEFFYRLNGRNENQLNRFTLGLETRIGKKFTLDTFFRVEKEKNVKYPETAYVVGVTGLYRLSFRRKDSSDAEDTVPASL</sequence>
<dbReference type="AlphaFoldDB" id="A0A6J4KNQ9"/>
<evidence type="ECO:0000256" key="1">
    <source>
        <dbReference type="ARBA" id="ARBA00022729"/>
    </source>
</evidence>
<dbReference type="Gene3D" id="2.40.160.40">
    <property type="entry name" value="monomeric porin ompg"/>
    <property type="match status" value="1"/>
</dbReference>
<reference evidence="3" key="1">
    <citation type="submission" date="2020-02" db="EMBL/GenBank/DDBJ databases">
        <authorList>
            <person name="Meier V. D."/>
        </authorList>
    </citation>
    <scope>NUCLEOTIDE SEQUENCE</scope>
    <source>
        <strain evidence="3">AVDCRST_MAG56</strain>
    </source>
</reference>
<keyword evidence="1 2" id="KW-0732">Signal</keyword>